<dbReference type="EMBL" id="BDEV01000121">
    <property type="protein sequence ID" value="GCD63752.1"/>
    <property type="molecule type" value="Genomic_DNA"/>
</dbReference>
<dbReference type="RefSeq" id="WP_124297463.1">
    <property type="nucleotide sequence ID" value="NZ_BDEV01000121.1"/>
</dbReference>
<reference evidence="1 2" key="1">
    <citation type="submission" date="2016-06" db="EMBL/GenBank/DDBJ databases">
        <title>Acetobacter pasteurianus NBRC 3278 whole genome sequencing project.</title>
        <authorList>
            <person name="Matsutani M."/>
            <person name="Shiwa Y."/>
            <person name="Okamoto-Kainuma A."/>
            <person name="Ishikawa M."/>
            <person name="Koizumi Y."/>
            <person name="Yoshikawa H."/>
            <person name="Yakushi T."/>
            <person name="Matsushita K."/>
        </authorList>
    </citation>
    <scope>NUCLEOTIDE SEQUENCE [LARGE SCALE GENOMIC DNA]</scope>
    <source>
        <strain evidence="1 2">NBRC 3278</strain>
    </source>
</reference>
<keyword evidence="2" id="KW-1185">Reference proteome</keyword>
<evidence type="ECO:0000313" key="2">
    <source>
        <dbReference type="Proteomes" id="UP000287385"/>
    </source>
</evidence>
<sequence length="109" mass="11689">MNDQSEGKYIIGNVSFDDKIVGFWGEDSADGRYLPSRFNSEAEAQAAISECVADTEQAYKDGYMSSPSSADDFKALDATDPIIAAMLLETFPDLAQEGPAASPEDQPSP</sequence>
<protein>
    <submittedName>
        <fullName evidence="1">Uncharacterized protein</fullName>
    </submittedName>
</protein>
<dbReference type="AlphaFoldDB" id="A0A401X754"/>
<organism evidence="1 2">
    <name type="scientific">Acetobacter pasteurianus NBRC 3278</name>
    <dbReference type="NCBI Taxonomy" id="1226660"/>
    <lineage>
        <taxon>Bacteria</taxon>
        <taxon>Pseudomonadati</taxon>
        <taxon>Pseudomonadota</taxon>
        <taxon>Alphaproteobacteria</taxon>
        <taxon>Acetobacterales</taxon>
        <taxon>Acetobacteraceae</taxon>
        <taxon>Acetobacter</taxon>
    </lineage>
</organism>
<accession>A0A401X754</accession>
<gene>
    <name evidence="1" type="ORF">NBRC3278_2845</name>
</gene>
<comment type="caution">
    <text evidence="1">The sequence shown here is derived from an EMBL/GenBank/DDBJ whole genome shotgun (WGS) entry which is preliminary data.</text>
</comment>
<proteinExistence type="predicted"/>
<evidence type="ECO:0000313" key="1">
    <source>
        <dbReference type="EMBL" id="GCD63752.1"/>
    </source>
</evidence>
<dbReference type="Proteomes" id="UP000287385">
    <property type="component" value="Unassembled WGS sequence"/>
</dbReference>
<name>A0A401X754_ACEPA</name>